<dbReference type="SUPFAM" id="SSF54768">
    <property type="entry name" value="dsRNA-binding domain-like"/>
    <property type="match status" value="1"/>
</dbReference>
<feature type="active site" evidence="15">
    <location>
        <position position="50"/>
    </location>
</feature>
<feature type="binding site" evidence="15">
    <location>
        <position position="122"/>
    </location>
    <ligand>
        <name>Mg(2+)</name>
        <dbReference type="ChEBI" id="CHEBI:18420"/>
    </ligand>
</feature>
<feature type="domain" description="RNase III" evidence="17">
    <location>
        <begin position="4"/>
        <end position="133"/>
    </location>
</feature>
<dbReference type="GO" id="GO:0042802">
    <property type="term" value="F:identical protein binding"/>
    <property type="evidence" value="ECO:0007669"/>
    <property type="project" value="UniProtKB-ARBA"/>
</dbReference>
<dbReference type="HAMAP" id="MF_00104">
    <property type="entry name" value="RNase_III"/>
    <property type="match status" value="1"/>
</dbReference>
<evidence type="ECO:0000256" key="12">
    <source>
        <dbReference type="ARBA" id="ARBA00022801"/>
    </source>
</evidence>
<dbReference type="GO" id="GO:0019843">
    <property type="term" value="F:rRNA binding"/>
    <property type="evidence" value="ECO:0007669"/>
    <property type="project" value="UniProtKB-KW"/>
</dbReference>
<dbReference type="Gene3D" id="3.30.160.20">
    <property type="match status" value="1"/>
</dbReference>
<proteinExistence type="inferred from homology"/>
<comment type="subcellular location">
    <subcellularLocation>
        <location evidence="2 15">Cytoplasm</location>
    </subcellularLocation>
</comment>
<feature type="binding site" evidence="15">
    <location>
        <position position="119"/>
    </location>
    <ligand>
        <name>Mg(2+)</name>
        <dbReference type="ChEBI" id="CHEBI:18420"/>
    </ligand>
</feature>
<dbReference type="RefSeq" id="WP_188665957.1">
    <property type="nucleotide sequence ID" value="NZ_BMHV01000020.1"/>
</dbReference>
<dbReference type="SUPFAM" id="SSF69065">
    <property type="entry name" value="RNase III domain-like"/>
    <property type="match status" value="1"/>
</dbReference>
<keyword evidence="6 15" id="KW-0698">rRNA processing</keyword>
<keyword evidence="13 15" id="KW-0460">Magnesium</keyword>
<evidence type="ECO:0000256" key="11">
    <source>
        <dbReference type="ARBA" id="ARBA00022759"/>
    </source>
</evidence>
<dbReference type="InterPro" id="IPR000999">
    <property type="entry name" value="RNase_III_dom"/>
</dbReference>
<dbReference type="Pfam" id="PF00035">
    <property type="entry name" value="dsrm"/>
    <property type="match status" value="1"/>
</dbReference>
<keyword evidence="12 15" id="KW-0378">Hydrolase</keyword>
<dbReference type="GO" id="GO:0004525">
    <property type="term" value="F:ribonuclease III activity"/>
    <property type="evidence" value="ECO:0007669"/>
    <property type="project" value="UniProtKB-UniRule"/>
</dbReference>
<dbReference type="PROSITE" id="PS00517">
    <property type="entry name" value="RNASE_3_1"/>
    <property type="match status" value="1"/>
</dbReference>
<dbReference type="CDD" id="cd10845">
    <property type="entry name" value="DSRM_RNAse_III_family"/>
    <property type="match status" value="1"/>
</dbReference>
<evidence type="ECO:0000256" key="3">
    <source>
        <dbReference type="ARBA" id="ARBA00010183"/>
    </source>
</evidence>
<evidence type="ECO:0000256" key="8">
    <source>
        <dbReference type="ARBA" id="ARBA00022694"/>
    </source>
</evidence>
<dbReference type="GO" id="GO:0046872">
    <property type="term" value="F:metal ion binding"/>
    <property type="evidence" value="ECO:0007669"/>
    <property type="project" value="UniProtKB-KW"/>
</dbReference>
<dbReference type="NCBIfam" id="TIGR02191">
    <property type="entry name" value="RNaseIII"/>
    <property type="match status" value="1"/>
</dbReference>
<dbReference type="InterPro" id="IPR011907">
    <property type="entry name" value="RNase_III"/>
</dbReference>
<dbReference type="GO" id="GO:0006364">
    <property type="term" value="P:rRNA processing"/>
    <property type="evidence" value="ECO:0007669"/>
    <property type="project" value="UniProtKB-UniRule"/>
</dbReference>
<evidence type="ECO:0000256" key="4">
    <source>
        <dbReference type="ARBA" id="ARBA00011738"/>
    </source>
</evidence>
<keyword evidence="10 15" id="KW-0479">Metal-binding</keyword>
<evidence type="ECO:0000256" key="10">
    <source>
        <dbReference type="ARBA" id="ARBA00022723"/>
    </source>
</evidence>
<dbReference type="FunFam" id="3.30.160.20:FF:000003">
    <property type="entry name" value="Ribonuclease 3"/>
    <property type="match status" value="1"/>
</dbReference>
<dbReference type="InterPro" id="IPR036389">
    <property type="entry name" value="RNase_III_sf"/>
</dbReference>
<keyword evidence="8 15" id="KW-0819">tRNA processing</keyword>
<feature type="active site" evidence="15">
    <location>
        <position position="122"/>
    </location>
</feature>
<comment type="similarity">
    <text evidence="3">Belongs to the ribonuclease III family.</text>
</comment>
<dbReference type="Proteomes" id="UP000632498">
    <property type="component" value="Unassembled WGS sequence"/>
</dbReference>
<evidence type="ECO:0000313" key="19">
    <source>
        <dbReference type="Proteomes" id="UP000632498"/>
    </source>
</evidence>
<evidence type="ECO:0000256" key="15">
    <source>
        <dbReference type="HAMAP-Rule" id="MF_00104"/>
    </source>
</evidence>
<keyword evidence="5 15" id="KW-0963">Cytoplasm</keyword>
<reference evidence="18" key="2">
    <citation type="submission" date="2020-09" db="EMBL/GenBank/DDBJ databases">
        <authorList>
            <person name="Sun Q."/>
            <person name="Zhou Y."/>
        </authorList>
    </citation>
    <scope>NUCLEOTIDE SEQUENCE</scope>
    <source>
        <strain evidence="18">CGMCC 1.15254</strain>
    </source>
</reference>
<dbReference type="InterPro" id="IPR014720">
    <property type="entry name" value="dsRBD_dom"/>
</dbReference>
<dbReference type="EC" id="3.1.26.3" evidence="15"/>
<evidence type="ECO:0000259" key="16">
    <source>
        <dbReference type="PROSITE" id="PS50137"/>
    </source>
</evidence>
<dbReference type="SMART" id="SM00535">
    <property type="entry name" value="RIBOc"/>
    <property type="match status" value="1"/>
</dbReference>
<dbReference type="Pfam" id="PF14622">
    <property type="entry name" value="Ribonucleas_3_3"/>
    <property type="match status" value="1"/>
</dbReference>
<evidence type="ECO:0000256" key="2">
    <source>
        <dbReference type="ARBA" id="ARBA00004496"/>
    </source>
</evidence>
<evidence type="ECO:0000256" key="1">
    <source>
        <dbReference type="ARBA" id="ARBA00000109"/>
    </source>
</evidence>
<protein>
    <recommendedName>
        <fullName evidence="15">Ribonuclease 3</fullName>
        <ecNumber evidence="15">3.1.26.3</ecNumber>
    </recommendedName>
    <alternativeName>
        <fullName evidence="15">Ribonuclease III</fullName>
        <shortName evidence="15">RNase III</shortName>
    </alternativeName>
</protein>
<dbReference type="GO" id="GO:0010468">
    <property type="term" value="P:regulation of gene expression"/>
    <property type="evidence" value="ECO:0007669"/>
    <property type="project" value="TreeGrafter"/>
</dbReference>
<dbReference type="GO" id="GO:0008033">
    <property type="term" value="P:tRNA processing"/>
    <property type="evidence" value="ECO:0007669"/>
    <property type="project" value="UniProtKB-KW"/>
</dbReference>
<keyword evidence="9 15" id="KW-0540">Nuclease</keyword>
<keyword evidence="14 15" id="KW-0694">RNA-binding</keyword>
<dbReference type="CDD" id="cd00593">
    <property type="entry name" value="RIBOc"/>
    <property type="match status" value="1"/>
</dbReference>
<comment type="caution">
    <text evidence="18">The sequence shown here is derived from an EMBL/GenBank/DDBJ whole genome shotgun (WGS) entry which is preliminary data.</text>
</comment>
<organism evidence="18 19">
    <name type="scientific">Terasakiella brassicae</name>
    <dbReference type="NCBI Taxonomy" id="1634917"/>
    <lineage>
        <taxon>Bacteria</taxon>
        <taxon>Pseudomonadati</taxon>
        <taxon>Pseudomonadota</taxon>
        <taxon>Alphaproteobacteria</taxon>
        <taxon>Rhodospirillales</taxon>
        <taxon>Terasakiellaceae</taxon>
        <taxon>Terasakiella</taxon>
    </lineage>
</organism>
<comment type="function">
    <text evidence="15">Digests double-stranded RNA. Involved in the processing of primary rRNA transcript to yield the immediate precursors to the large and small rRNAs (23S and 16S). Processes some mRNAs, and tRNAs when they are encoded in the rRNA operon. Processes pre-crRNA and tracrRNA of type II CRISPR loci if present in the organism.</text>
</comment>
<evidence type="ECO:0000259" key="17">
    <source>
        <dbReference type="PROSITE" id="PS50142"/>
    </source>
</evidence>
<keyword evidence="11 15" id="KW-0255">Endonuclease</keyword>
<comment type="subunit">
    <text evidence="4 15">Homodimer.</text>
</comment>
<evidence type="ECO:0000256" key="6">
    <source>
        <dbReference type="ARBA" id="ARBA00022552"/>
    </source>
</evidence>
<comment type="catalytic activity">
    <reaction evidence="1 15">
        <text>Endonucleolytic cleavage to 5'-phosphomonoester.</text>
        <dbReference type="EC" id="3.1.26.3"/>
    </reaction>
</comment>
<dbReference type="PANTHER" id="PTHR11207:SF0">
    <property type="entry name" value="RIBONUCLEASE 3"/>
    <property type="match status" value="1"/>
</dbReference>
<dbReference type="EMBL" id="BMHV01000020">
    <property type="protein sequence ID" value="GGF70591.1"/>
    <property type="molecule type" value="Genomic_DNA"/>
</dbReference>
<evidence type="ECO:0000256" key="7">
    <source>
        <dbReference type="ARBA" id="ARBA00022664"/>
    </source>
</evidence>
<dbReference type="PANTHER" id="PTHR11207">
    <property type="entry name" value="RIBONUCLEASE III"/>
    <property type="match status" value="1"/>
</dbReference>
<sequence>MLDPAQLEDTIGYAFNDRATLKLALVHSSTHRRKKDGQSVDNERLEFLGDRVVGLVVADMLFNRFPKDREGDLARRHTALVRREALARVAETISLGEYIDMLPAEAAGGGRENPAILANTCEAVIGAIFTDGGFDAAQTFISRFWAELVEEDLTPPQDNKTALQEWAQGRGLPLPAYKIVEQTGPAHAPVFEIEVRVLNHTPQRAQGTSKRKAEQAAAGALLDVLLDQNK</sequence>
<keyword evidence="15" id="KW-0699">rRNA-binding</keyword>
<dbReference type="GO" id="GO:0005737">
    <property type="term" value="C:cytoplasm"/>
    <property type="evidence" value="ECO:0007669"/>
    <property type="project" value="UniProtKB-SubCell"/>
</dbReference>
<dbReference type="AlphaFoldDB" id="A0A917C3T3"/>
<feature type="domain" description="DRBM" evidence="16">
    <location>
        <begin position="158"/>
        <end position="227"/>
    </location>
</feature>
<dbReference type="PROSITE" id="PS50137">
    <property type="entry name" value="DS_RBD"/>
    <property type="match status" value="1"/>
</dbReference>
<feature type="binding site" evidence="15">
    <location>
        <position position="46"/>
    </location>
    <ligand>
        <name>Mg(2+)</name>
        <dbReference type="ChEBI" id="CHEBI:18420"/>
    </ligand>
</feature>
<dbReference type="FunFam" id="1.10.1520.10:FF:000001">
    <property type="entry name" value="Ribonuclease 3"/>
    <property type="match status" value="1"/>
</dbReference>
<name>A0A917C3T3_9PROT</name>
<accession>A0A917C3T3</accession>
<keyword evidence="7 15" id="KW-0507">mRNA processing</keyword>
<dbReference type="Gene3D" id="1.10.1520.10">
    <property type="entry name" value="Ribonuclease III domain"/>
    <property type="match status" value="1"/>
</dbReference>
<dbReference type="GO" id="GO:0006397">
    <property type="term" value="P:mRNA processing"/>
    <property type="evidence" value="ECO:0007669"/>
    <property type="project" value="UniProtKB-UniRule"/>
</dbReference>
<evidence type="ECO:0000313" key="18">
    <source>
        <dbReference type="EMBL" id="GGF70591.1"/>
    </source>
</evidence>
<gene>
    <name evidence="15 18" type="primary">rnc</name>
    <name evidence="18" type="ORF">GCM10011332_25710</name>
</gene>
<keyword evidence="19" id="KW-1185">Reference proteome</keyword>
<evidence type="ECO:0000256" key="9">
    <source>
        <dbReference type="ARBA" id="ARBA00022722"/>
    </source>
</evidence>
<dbReference type="PROSITE" id="PS50142">
    <property type="entry name" value="RNASE_3_2"/>
    <property type="match status" value="1"/>
</dbReference>
<dbReference type="SMART" id="SM00358">
    <property type="entry name" value="DSRM"/>
    <property type="match status" value="1"/>
</dbReference>
<evidence type="ECO:0000256" key="13">
    <source>
        <dbReference type="ARBA" id="ARBA00022842"/>
    </source>
</evidence>
<evidence type="ECO:0000256" key="5">
    <source>
        <dbReference type="ARBA" id="ARBA00022490"/>
    </source>
</evidence>
<reference evidence="18" key="1">
    <citation type="journal article" date="2014" name="Int. J. Syst. Evol. Microbiol.">
        <title>Complete genome sequence of Corynebacterium casei LMG S-19264T (=DSM 44701T), isolated from a smear-ripened cheese.</title>
        <authorList>
            <consortium name="US DOE Joint Genome Institute (JGI-PGF)"/>
            <person name="Walter F."/>
            <person name="Albersmeier A."/>
            <person name="Kalinowski J."/>
            <person name="Ruckert C."/>
        </authorList>
    </citation>
    <scope>NUCLEOTIDE SEQUENCE</scope>
    <source>
        <strain evidence="18">CGMCC 1.15254</strain>
    </source>
</reference>
<comment type="cofactor">
    <cofactor evidence="15">
        <name>Mg(2+)</name>
        <dbReference type="ChEBI" id="CHEBI:18420"/>
    </cofactor>
</comment>
<evidence type="ECO:0000256" key="14">
    <source>
        <dbReference type="ARBA" id="ARBA00022884"/>
    </source>
</evidence>
<dbReference type="GO" id="GO:0003725">
    <property type="term" value="F:double-stranded RNA binding"/>
    <property type="evidence" value="ECO:0007669"/>
    <property type="project" value="TreeGrafter"/>
</dbReference>